<evidence type="ECO:0000256" key="4">
    <source>
        <dbReference type="ARBA" id="ARBA00022771"/>
    </source>
</evidence>
<evidence type="ECO:0000256" key="3">
    <source>
        <dbReference type="ARBA" id="ARBA00022737"/>
    </source>
</evidence>
<evidence type="ECO:0000256" key="7">
    <source>
        <dbReference type="PROSITE-ProRule" id="PRU00042"/>
    </source>
</evidence>
<evidence type="ECO:0000256" key="1">
    <source>
        <dbReference type="ARBA" id="ARBA00004123"/>
    </source>
</evidence>
<dbReference type="Proteomes" id="UP001054837">
    <property type="component" value="Unassembled WGS sequence"/>
</dbReference>
<keyword evidence="3" id="KW-0677">Repeat</keyword>
<dbReference type="SMART" id="SM00355">
    <property type="entry name" value="ZnF_C2H2"/>
    <property type="match status" value="3"/>
</dbReference>
<dbReference type="PANTHER" id="PTHR24394:SF44">
    <property type="entry name" value="ZINC FINGER PROTEIN 271-LIKE"/>
    <property type="match status" value="1"/>
</dbReference>
<evidence type="ECO:0000313" key="10">
    <source>
        <dbReference type="Proteomes" id="UP001054837"/>
    </source>
</evidence>
<dbReference type="PANTHER" id="PTHR24394">
    <property type="entry name" value="ZINC FINGER PROTEIN"/>
    <property type="match status" value="1"/>
</dbReference>
<dbReference type="InterPro" id="IPR036236">
    <property type="entry name" value="Znf_C2H2_sf"/>
</dbReference>
<proteinExistence type="predicted"/>
<dbReference type="EMBL" id="BPLQ01014115">
    <property type="protein sequence ID" value="GIY77379.1"/>
    <property type="molecule type" value="Genomic_DNA"/>
</dbReference>
<dbReference type="GO" id="GO:0005634">
    <property type="term" value="C:nucleus"/>
    <property type="evidence" value="ECO:0007669"/>
    <property type="project" value="UniProtKB-SubCell"/>
</dbReference>
<protein>
    <recommendedName>
        <fullName evidence="8">C2H2-type domain-containing protein</fullName>
    </recommendedName>
</protein>
<comment type="caution">
    <text evidence="9">The sequence shown here is derived from an EMBL/GenBank/DDBJ whole genome shotgun (WGS) entry which is preliminary data.</text>
</comment>
<evidence type="ECO:0000313" key="9">
    <source>
        <dbReference type="EMBL" id="GIY77379.1"/>
    </source>
</evidence>
<feature type="domain" description="C2H2-type" evidence="8">
    <location>
        <begin position="80"/>
        <end position="102"/>
    </location>
</feature>
<comment type="subcellular location">
    <subcellularLocation>
        <location evidence="1">Nucleus</location>
    </subcellularLocation>
</comment>
<keyword evidence="6" id="KW-0539">Nucleus</keyword>
<feature type="domain" description="C2H2-type" evidence="8">
    <location>
        <begin position="23"/>
        <end position="50"/>
    </location>
</feature>
<dbReference type="Pfam" id="PF00096">
    <property type="entry name" value="zf-C2H2"/>
    <property type="match status" value="2"/>
</dbReference>
<dbReference type="FunFam" id="3.30.160.60:FF:000446">
    <property type="entry name" value="Zinc finger protein"/>
    <property type="match status" value="1"/>
</dbReference>
<keyword evidence="10" id="KW-1185">Reference proteome</keyword>
<sequence>MKKRIFNSCVNNEIKMTLQKRIIQCPHCPYSNPFKSKMDLHMRKHTKERPFMCKICQKCFTANCSLKMHMRLLHTGELPFQCRICQKAFAQKVALDRHCMIHCKASLDNNE</sequence>
<dbReference type="PROSITE" id="PS00028">
    <property type="entry name" value="ZINC_FINGER_C2H2_1"/>
    <property type="match status" value="2"/>
</dbReference>
<name>A0AAV4W5A3_9ARAC</name>
<dbReference type="SUPFAM" id="SSF57667">
    <property type="entry name" value="beta-beta-alpha zinc fingers"/>
    <property type="match status" value="1"/>
</dbReference>
<dbReference type="GO" id="GO:0000981">
    <property type="term" value="F:DNA-binding transcription factor activity, RNA polymerase II-specific"/>
    <property type="evidence" value="ECO:0007669"/>
    <property type="project" value="TreeGrafter"/>
</dbReference>
<organism evidence="9 10">
    <name type="scientific">Caerostris darwini</name>
    <dbReference type="NCBI Taxonomy" id="1538125"/>
    <lineage>
        <taxon>Eukaryota</taxon>
        <taxon>Metazoa</taxon>
        <taxon>Ecdysozoa</taxon>
        <taxon>Arthropoda</taxon>
        <taxon>Chelicerata</taxon>
        <taxon>Arachnida</taxon>
        <taxon>Araneae</taxon>
        <taxon>Araneomorphae</taxon>
        <taxon>Entelegynae</taxon>
        <taxon>Araneoidea</taxon>
        <taxon>Araneidae</taxon>
        <taxon>Caerostris</taxon>
    </lineage>
</organism>
<gene>
    <name evidence="9" type="ORF">CDAR_448071</name>
</gene>
<dbReference type="InterPro" id="IPR013087">
    <property type="entry name" value="Znf_C2H2_type"/>
</dbReference>
<keyword evidence="4 7" id="KW-0863">Zinc-finger</keyword>
<evidence type="ECO:0000256" key="2">
    <source>
        <dbReference type="ARBA" id="ARBA00022723"/>
    </source>
</evidence>
<dbReference type="AlphaFoldDB" id="A0AAV4W5A3"/>
<evidence type="ECO:0000256" key="5">
    <source>
        <dbReference type="ARBA" id="ARBA00022833"/>
    </source>
</evidence>
<feature type="domain" description="C2H2-type" evidence="8">
    <location>
        <begin position="51"/>
        <end position="79"/>
    </location>
</feature>
<accession>A0AAV4W5A3</accession>
<evidence type="ECO:0000259" key="8">
    <source>
        <dbReference type="PROSITE" id="PS50157"/>
    </source>
</evidence>
<dbReference type="Gene3D" id="3.30.160.60">
    <property type="entry name" value="Classic Zinc Finger"/>
    <property type="match status" value="3"/>
</dbReference>
<keyword evidence="5" id="KW-0862">Zinc</keyword>
<dbReference type="PROSITE" id="PS50157">
    <property type="entry name" value="ZINC_FINGER_C2H2_2"/>
    <property type="match status" value="3"/>
</dbReference>
<evidence type="ECO:0000256" key="6">
    <source>
        <dbReference type="ARBA" id="ARBA00023242"/>
    </source>
</evidence>
<reference evidence="9 10" key="1">
    <citation type="submission" date="2021-06" db="EMBL/GenBank/DDBJ databases">
        <title>Caerostris darwini draft genome.</title>
        <authorList>
            <person name="Kono N."/>
            <person name="Arakawa K."/>
        </authorList>
    </citation>
    <scope>NUCLEOTIDE SEQUENCE [LARGE SCALE GENOMIC DNA]</scope>
</reference>
<dbReference type="FunFam" id="3.30.160.60:FF:000710">
    <property type="entry name" value="Zinc finger protein 768"/>
    <property type="match status" value="1"/>
</dbReference>
<keyword evidence="2" id="KW-0479">Metal-binding</keyword>
<dbReference type="GO" id="GO:0008270">
    <property type="term" value="F:zinc ion binding"/>
    <property type="evidence" value="ECO:0007669"/>
    <property type="project" value="UniProtKB-KW"/>
</dbReference>